<name>A0A1U7JCZ7_9HYPH</name>
<organism evidence="6 7">
    <name type="scientific">Pseudovibrio exalbescens</name>
    <dbReference type="NCBI Taxonomy" id="197461"/>
    <lineage>
        <taxon>Bacteria</taxon>
        <taxon>Pseudomonadati</taxon>
        <taxon>Pseudomonadota</taxon>
        <taxon>Alphaproteobacteria</taxon>
        <taxon>Hyphomicrobiales</taxon>
        <taxon>Stappiaceae</taxon>
        <taxon>Pseudovibrio</taxon>
    </lineage>
</organism>
<dbReference type="PROSITE" id="PS51387">
    <property type="entry name" value="FAD_PCMH"/>
    <property type="match status" value="1"/>
</dbReference>
<evidence type="ECO:0000256" key="3">
    <source>
        <dbReference type="ARBA" id="ARBA00022630"/>
    </source>
</evidence>
<dbReference type="FunFam" id="3.30.465.10:FF:000001">
    <property type="entry name" value="D-2-hydroxyglutarate dehydrogenase, mitochondrial"/>
    <property type="match status" value="1"/>
</dbReference>
<dbReference type="GO" id="GO:0003824">
    <property type="term" value="F:catalytic activity"/>
    <property type="evidence" value="ECO:0007669"/>
    <property type="project" value="InterPro"/>
</dbReference>
<dbReference type="InterPro" id="IPR036318">
    <property type="entry name" value="FAD-bd_PCMH-like_sf"/>
</dbReference>
<gene>
    <name evidence="6" type="ORF">A3843_18060</name>
</gene>
<dbReference type="SUPFAM" id="SSF55103">
    <property type="entry name" value="FAD-linked oxidases, C-terminal domain"/>
    <property type="match status" value="1"/>
</dbReference>
<evidence type="ECO:0000256" key="2">
    <source>
        <dbReference type="ARBA" id="ARBA00008000"/>
    </source>
</evidence>
<dbReference type="RefSeq" id="WP_028482597.1">
    <property type="nucleotide sequence ID" value="NZ_LVVZ01000041.1"/>
</dbReference>
<dbReference type="InterPro" id="IPR016169">
    <property type="entry name" value="FAD-bd_PCMH_sub2"/>
</dbReference>
<evidence type="ECO:0000313" key="6">
    <source>
        <dbReference type="EMBL" id="OKL42564.1"/>
    </source>
</evidence>
<dbReference type="InterPro" id="IPR016171">
    <property type="entry name" value="Vanillyl_alc_oxidase_C-sub2"/>
</dbReference>
<feature type="domain" description="FAD-binding PCMH-type" evidence="5">
    <location>
        <begin position="37"/>
        <end position="218"/>
    </location>
</feature>
<dbReference type="Proteomes" id="UP000185783">
    <property type="component" value="Unassembled WGS sequence"/>
</dbReference>
<evidence type="ECO:0000313" key="7">
    <source>
        <dbReference type="Proteomes" id="UP000185783"/>
    </source>
</evidence>
<comment type="cofactor">
    <cofactor evidence="1">
        <name>FAD</name>
        <dbReference type="ChEBI" id="CHEBI:57692"/>
    </cofactor>
</comment>
<dbReference type="Gene3D" id="3.30.70.2740">
    <property type="match status" value="1"/>
</dbReference>
<comment type="caution">
    <text evidence="6">The sequence shown here is derived from an EMBL/GenBank/DDBJ whole genome shotgun (WGS) entry which is preliminary data.</text>
</comment>
<keyword evidence="4" id="KW-0274">FAD</keyword>
<reference evidence="6 7" key="1">
    <citation type="submission" date="2016-03" db="EMBL/GenBank/DDBJ databases">
        <title>Genome sequence of Nesiotobacter sp. nov., a moderately halophilic alphaproteobacterium isolated from the Yellow Sea, China.</title>
        <authorList>
            <person name="Zhang G."/>
            <person name="Zhang R."/>
        </authorList>
    </citation>
    <scope>NUCLEOTIDE SEQUENCE [LARGE SCALE GENOMIC DNA]</scope>
    <source>
        <strain evidence="6 7">WB1-6</strain>
    </source>
</reference>
<dbReference type="GO" id="GO:0071949">
    <property type="term" value="F:FAD binding"/>
    <property type="evidence" value="ECO:0007669"/>
    <property type="project" value="InterPro"/>
</dbReference>
<dbReference type="Gene3D" id="3.30.465.10">
    <property type="match status" value="1"/>
</dbReference>
<dbReference type="PANTHER" id="PTHR43716">
    <property type="entry name" value="D-2-HYDROXYGLUTARATE DEHYDROGENASE, MITOCHONDRIAL"/>
    <property type="match status" value="1"/>
</dbReference>
<accession>A0A1U7JCZ7</accession>
<dbReference type="InterPro" id="IPR006094">
    <property type="entry name" value="Oxid_FAD_bind_N"/>
</dbReference>
<dbReference type="InterPro" id="IPR004113">
    <property type="entry name" value="FAD-bd_oxidored_4_C"/>
</dbReference>
<evidence type="ECO:0000256" key="4">
    <source>
        <dbReference type="ARBA" id="ARBA00022827"/>
    </source>
</evidence>
<keyword evidence="7" id="KW-1185">Reference proteome</keyword>
<dbReference type="GO" id="GO:0022904">
    <property type="term" value="P:respiratory electron transport chain"/>
    <property type="evidence" value="ECO:0007669"/>
    <property type="project" value="TreeGrafter"/>
</dbReference>
<dbReference type="Pfam" id="PF01565">
    <property type="entry name" value="FAD_binding_4"/>
    <property type="match status" value="1"/>
</dbReference>
<dbReference type="InterPro" id="IPR016167">
    <property type="entry name" value="FAD-bd_PCMH_sub1"/>
</dbReference>
<dbReference type="InterPro" id="IPR016166">
    <property type="entry name" value="FAD-bd_PCMH"/>
</dbReference>
<dbReference type="Gene3D" id="3.30.70.2190">
    <property type="match status" value="1"/>
</dbReference>
<dbReference type="PANTHER" id="PTHR43716:SF2">
    <property type="entry name" value="BLL6224 PROTEIN"/>
    <property type="match status" value="1"/>
</dbReference>
<keyword evidence="3" id="KW-0285">Flavoprotein</keyword>
<dbReference type="SUPFAM" id="SSF56176">
    <property type="entry name" value="FAD-binding/transporter-associated domain-like"/>
    <property type="match status" value="1"/>
</dbReference>
<dbReference type="STRING" id="197461.A3843_18060"/>
<comment type="similarity">
    <text evidence="2">Belongs to the FAD-binding oxidoreductase/transferase type 4 family.</text>
</comment>
<dbReference type="Gene3D" id="1.10.45.10">
    <property type="entry name" value="Vanillyl-alcohol Oxidase, Chain A, domain 4"/>
    <property type="match status" value="1"/>
</dbReference>
<evidence type="ECO:0000256" key="1">
    <source>
        <dbReference type="ARBA" id="ARBA00001974"/>
    </source>
</evidence>
<sequence>MTPESLIRAFQEVLGEAHVLTEAADQAPYLVEWRDRFKGSTPMVLRPGSTAEVAACMKLADAHDVAIVPQGGNTGLVGGQIPKNGESEVVLSLSRLNKIRSVDPLGRTMTVEAGTILQTIHERAEEHDLIFPLTLGAQGSCQIGGNIATNAGGTAVLSYGNTRELVLGLEVVLANGDVWEGLRTLRKDNTGYDLKQLFIGSEGTLGIITAATLRLFTKPSAVEVALCGLDSPHQALSLLSVAQKHAGHMVTGFELLPQVGMQFSVKHQGNARYPMSEEHPWYVLLELSCGSKDIDLASLTEAIFEEAFEEELLNDAVLAQSTTQADDFWRLRHGMSEVQKCEGGSIKHDVSVPVVEVPAFLDEAIAAVEAFVPGCRPVPFGHMGDGNIHFNISQPVGVDKQAFLAQWDAVNEVVHGIVAKYGGSISAEHGIGVLKRDLLPGVKSPVEMAMMRAIKQTLDPKGLLNPGRVL</sequence>
<dbReference type="Pfam" id="PF02913">
    <property type="entry name" value="FAD-oxidase_C"/>
    <property type="match status" value="1"/>
</dbReference>
<protein>
    <submittedName>
        <fullName evidence="6">Hydroxyacid dehydrogenase</fullName>
    </submittedName>
</protein>
<dbReference type="InterPro" id="IPR051264">
    <property type="entry name" value="FAD-oxidored/transferase_4"/>
</dbReference>
<dbReference type="EMBL" id="LVVZ01000041">
    <property type="protein sequence ID" value="OKL42564.1"/>
    <property type="molecule type" value="Genomic_DNA"/>
</dbReference>
<dbReference type="InterPro" id="IPR016164">
    <property type="entry name" value="FAD-linked_Oxase-like_C"/>
</dbReference>
<dbReference type="Gene3D" id="3.30.43.10">
    <property type="entry name" value="Uridine Diphospho-n-acetylenolpyruvylglucosamine Reductase, domain 2"/>
    <property type="match status" value="1"/>
</dbReference>
<dbReference type="AlphaFoldDB" id="A0A1U7JCZ7"/>
<evidence type="ECO:0000259" key="5">
    <source>
        <dbReference type="PROSITE" id="PS51387"/>
    </source>
</evidence>
<proteinExistence type="inferred from homology"/>
<dbReference type="FunFam" id="1.10.45.10:FF:000001">
    <property type="entry name" value="D-lactate dehydrogenase mitochondrial"/>
    <property type="match status" value="1"/>
</dbReference>